<sequence length="363" mass="41714">MEKTRPELVNISLELLKEHQHSSGSFPASPNFKEFNYCFLRDASYCAYALLLYGEAGSCKKFLQWCHNTIMACSDNIEAVKRKALGSDHIETNEFLAVRFELDGSLDRSDWPNFQIDCYGAWLWCLEEYVTMTGDREFLLEVRTSVGLTVSYLETVWTFACFDCWEEHNYRRHTSSLVCVAGGLNSVARLYGNRDAKQLAEKVQYQILKAITPDGIFPKFLTGYGIDSSNIWLSVPFNVIPRDAPAMARTIEAIESNLKKDGGLYRYPEDSYYGGGRWPLLNSFLAWHKIEIGEIEEAEELLVWVEGQADKNGYFPENNYEIPLHPEKTQKWIEKWGIRVSTPLLWTQAMYLIAVHFLDGKNN</sequence>
<keyword evidence="2" id="KW-0378">Hydrolase</keyword>
<dbReference type="GO" id="GO:0005975">
    <property type="term" value="P:carbohydrate metabolic process"/>
    <property type="evidence" value="ECO:0007669"/>
    <property type="project" value="InterPro"/>
</dbReference>
<evidence type="ECO:0000259" key="1">
    <source>
        <dbReference type="Pfam" id="PF00723"/>
    </source>
</evidence>
<dbReference type="InterPro" id="IPR011613">
    <property type="entry name" value="GH15-like"/>
</dbReference>
<feature type="domain" description="GH15-like" evidence="1">
    <location>
        <begin position="10"/>
        <end position="278"/>
    </location>
</feature>
<dbReference type="InterPro" id="IPR012341">
    <property type="entry name" value="6hp_glycosidase-like_sf"/>
</dbReference>
<dbReference type="PANTHER" id="PTHR31616">
    <property type="entry name" value="TREHALASE"/>
    <property type="match status" value="1"/>
</dbReference>
<accession>A0A5C8V8N5</accession>
<comment type="caution">
    <text evidence="2">The sequence shown here is derived from an EMBL/GenBank/DDBJ whole genome shotgun (WGS) entry which is preliminary data.</text>
</comment>
<dbReference type="AlphaFoldDB" id="A0A5C8V8N5"/>
<dbReference type="SUPFAM" id="SSF48208">
    <property type="entry name" value="Six-hairpin glycosidases"/>
    <property type="match status" value="1"/>
</dbReference>
<dbReference type="Proteomes" id="UP000321456">
    <property type="component" value="Unassembled WGS sequence"/>
</dbReference>
<proteinExistence type="predicted"/>
<dbReference type="Gene3D" id="1.50.10.10">
    <property type="match status" value="1"/>
</dbReference>
<dbReference type="RefSeq" id="WP_147743207.1">
    <property type="nucleotide sequence ID" value="NZ_VRUR01000001.1"/>
</dbReference>
<dbReference type="InterPro" id="IPR008928">
    <property type="entry name" value="6-hairpin_glycosidase_sf"/>
</dbReference>
<dbReference type="GO" id="GO:0004553">
    <property type="term" value="F:hydrolase activity, hydrolyzing O-glycosyl compounds"/>
    <property type="evidence" value="ECO:0007669"/>
    <property type="project" value="UniProtKB-ARBA"/>
</dbReference>
<protein>
    <submittedName>
        <fullName evidence="2">Glycoside hydrolase family 15 protein</fullName>
    </submittedName>
</protein>
<reference evidence="2 3" key="1">
    <citation type="submission" date="2019-08" db="EMBL/GenBank/DDBJ databases">
        <title>Professor.</title>
        <authorList>
            <person name="Park J.S."/>
        </authorList>
    </citation>
    <scope>NUCLEOTIDE SEQUENCE [LARGE SCALE GENOMIC DNA]</scope>
    <source>
        <strain evidence="2 3">176CP5-101</strain>
    </source>
</reference>
<name>A0A5C8V8N5_9FLAO</name>
<evidence type="ECO:0000313" key="2">
    <source>
        <dbReference type="EMBL" id="TXN38315.1"/>
    </source>
</evidence>
<gene>
    <name evidence="2" type="ORF">FVB32_08470</name>
</gene>
<organism evidence="2 3">
    <name type="scientific">Flagellimonas hymeniacidonis</name>
    <dbReference type="NCBI Taxonomy" id="2603628"/>
    <lineage>
        <taxon>Bacteria</taxon>
        <taxon>Pseudomonadati</taxon>
        <taxon>Bacteroidota</taxon>
        <taxon>Flavobacteriia</taxon>
        <taxon>Flavobacteriales</taxon>
        <taxon>Flavobacteriaceae</taxon>
        <taxon>Flagellimonas</taxon>
    </lineage>
</organism>
<dbReference type="Pfam" id="PF00723">
    <property type="entry name" value="Glyco_hydro_15"/>
    <property type="match status" value="1"/>
</dbReference>
<keyword evidence="3" id="KW-1185">Reference proteome</keyword>
<dbReference type="EMBL" id="VRUR01000001">
    <property type="protein sequence ID" value="TXN38315.1"/>
    <property type="molecule type" value="Genomic_DNA"/>
</dbReference>
<evidence type="ECO:0000313" key="3">
    <source>
        <dbReference type="Proteomes" id="UP000321456"/>
    </source>
</evidence>
<dbReference type="PANTHER" id="PTHR31616:SF0">
    <property type="entry name" value="GLUCAN 1,4-ALPHA-GLUCOSIDASE"/>
    <property type="match status" value="1"/>
</dbReference>